<dbReference type="GO" id="GO:0009117">
    <property type="term" value="P:nucleotide metabolic process"/>
    <property type="evidence" value="ECO:0007669"/>
    <property type="project" value="UniProtKB-KW"/>
</dbReference>
<dbReference type="GO" id="GO:0005737">
    <property type="term" value="C:cytoplasm"/>
    <property type="evidence" value="ECO:0007669"/>
    <property type="project" value="UniProtKB-SubCell"/>
</dbReference>
<dbReference type="EMBL" id="BMGL01000006">
    <property type="protein sequence ID" value="GGE12809.1"/>
    <property type="molecule type" value="Genomic_DNA"/>
</dbReference>
<accession>A0A916ZT99</accession>
<dbReference type="PIRSF" id="PIRSF006305">
    <property type="entry name" value="Maf"/>
    <property type="match status" value="1"/>
</dbReference>
<dbReference type="GO" id="GO:0047429">
    <property type="term" value="F:nucleoside triphosphate diphosphatase activity"/>
    <property type="evidence" value="ECO:0007669"/>
    <property type="project" value="UniProtKB-EC"/>
</dbReference>
<comment type="similarity">
    <text evidence="4">Belongs to the Maf family. YhdE subfamily.</text>
</comment>
<name>A0A916ZT99_9FLAO</name>
<dbReference type="PANTHER" id="PTHR43213:SF5">
    <property type="entry name" value="BIFUNCTIONAL DTTP_UTP PYROPHOSPHATASE_METHYLTRANSFERASE PROTEIN-RELATED"/>
    <property type="match status" value="1"/>
</dbReference>
<organism evidence="5 6">
    <name type="scientific">Psychroflexus salis</name>
    <dbReference type="NCBI Taxonomy" id="1526574"/>
    <lineage>
        <taxon>Bacteria</taxon>
        <taxon>Pseudomonadati</taxon>
        <taxon>Bacteroidota</taxon>
        <taxon>Flavobacteriia</taxon>
        <taxon>Flavobacteriales</taxon>
        <taxon>Flavobacteriaceae</taxon>
        <taxon>Psychroflexus</taxon>
    </lineage>
</organism>
<proteinExistence type="inferred from homology"/>
<dbReference type="HAMAP" id="MF_00528">
    <property type="entry name" value="Maf"/>
    <property type="match status" value="1"/>
</dbReference>
<dbReference type="PANTHER" id="PTHR43213">
    <property type="entry name" value="BIFUNCTIONAL DTTP/UTP PYROPHOSPHATASE/METHYLTRANSFERASE PROTEIN-RELATED"/>
    <property type="match status" value="1"/>
</dbReference>
<dbReference type="InterPro" id="IPR029001">
    <property type="entry name" value="ITPase-like_fam"/>
</dbReference>
<comment type="catalytic activity">
    <reaction evidence="4">
        <text>dTTP + H2O = dTMP + diphosphate + H(+)</text>
        <dbReference type="Rhea" id="RHEA:28534"/>
        <dbReference type="ChEBI" id="CHEBI:15377"/>
        <dbReference type="ChEBI" id="CHEBI:15378"/>
        <dbReference type="ChEBI" id="CHEBI:33019"/>
        <dbReference type="ChEBI" id="CHEBI:37568"/>
        <dbReference type="ChEBI" id="CHEBI:63528"/>
        <dbReference type="EC" id="3.6.1.9"/>
    </reaction>
</comment>
<comment type="caution">
    <text evidence="5">The sequence shown here is derived from an EMBL/GenBank/DDBJ whole genome shotgun (WGS) entry which is preliminary data.</text>
</comment>
<feature type="site" description="Important for substrate specificity" evidence="4">
    <location>
        <position position="159"/>
    </location>
</feature>
<comment type="cofactor">
    <cofactor evidence="1 4">
        <name>a divalent metal cation</name>
        <dbReference type="ChEBI" id="CHEBI:60240"/>
    </cofactor>
</comment>
<dbReference type="AlphaFoldDB" id="A0A916ZT99"/>
<evidence type="ECO:0000313" key="6">
    <source>
        <dbReference type="Proteomes" id="UP000599688"/>
    </source>
</evidence>
<dbReference type="CDD" id="cd00555">
    <property type="entry name" value="Maf"/>
    <property type="match status" value="1"/>
</dbReference>
<dbReference type="Proteomes" id="UP000599688">
    <property type="component" value="Unassembled WGS sequence"/>
</dbReference>
<evidence type="ECO:0000256" key="4">
    <source>
        <dbReference type="HAMAP-Rule" id="MF_00528"/>
    </source>
</evidence>
<evidence type="ECO:0000256" key="3">
    <source>
        <dbReference type="ARBA" id="ARBA00023080"/>
    </source>
</evidence>
<dbReference type="Gene3D" id="3.90.950.10">
    <property type="match status" value="1"/>
</dbReference>
<keyword evidence="2 4" id="KW-0378">Hydrolase</keyword>
<comment type="function">
    <text evidence="4">Nucleoside triphosphate pyrophosphatase that hydrolyzes dTTP and UTP. May have a dual role in cell division arrest and in preventing the incorporation of modified nucleotides into cellular nucleic acids.</text>
</comment>
<evidence type="ECO:0000256" key="1">
    <source>
        <dbReference type="ARBA" id="ARBA00001968"/>
    </source>
</evidence>
<keyword evidence="3 4" id="KW-0546">Nucleotide metabolism</keyword>
<dbReference type="Pfam" id="PF02545">
    <property type="entry name" value="Maf"/>
    <property type="match status" value="1"/>
</dbReference>
<comment type="catalytic activity">
    <reaction evidence="4">
        <text>UTP + H2O = UMP + diphosphate + H(+)</text>
        <dbReference type="Rhea" id="RHEA:29395"/>
        <dbReference type="ChEBI" id="CHEBI:15377"/>
        <dbReference type="ChEBI" id="CHEBI:15378"/>
        <dbReference type="ChEBI" id="CHEBI:33019"/>
        <dbReference type="ChEBI" id="CHEBI:46398"/>
        <dbReference type="ChEBI" id="CHEBI:57865"/>
        <dbReference type="EC" id="3.6.1.9"/>
    </reaction>
</comment>
<dbReference type="EC" id="3.6.1.9" evidence="4"/>
<comment type="caution">
    <text evidence="4">Lacks conserved residue(s) required for the propagation of feature annotation.</text>
</comment>
<feature type="site" description="Important for substrate specificity" evidence="4">
    <location>
        <position position="77"/>
    </location>
</feature>
<protein>
    <recommendedName>
        <fullName evidence="4">dTTP/UTP pyrophosphatase</fullName>
        <shortName evidence="4">dTTPase/UTPase</shortName>
        <ecNumber evidence="4">3.6.1.9</ecNumber>
    </recommendedName>
    <alternativeName>
        <fullName evidence="4">Nucleoside triphosphate pyrophosphatase</fullName>
    </alternativeName>
    <alternativeName>
        <fullName evidence="4">Nucleotide pyrophosphatase</fullName>
        <shortName evidence="4">Nucleotide PPase</shortName>
    </alternativeName>
</protein>
<dbReference type="NCBIfam" id="TIGR00172">
    <property type="entry name" value="maf"/>
    <property type="match status" value="1"/>
</dbReference>
<evidence type="ECO:0000313" key="5">
    <source>
        <dbReference type="EMBL" id="GGE12809.1"/>
    </source>
</evidence>
<dbReference type="RefSeq" id="WP_188405984.1">
    <property type="nucleotide sequence ID" value="NZ_BMGL01000006.1"/>
</dbReference>
<keyword evidence="4" id="KW-0963">Cytoplasm</keyword>
<comment type="subcellular location">
    <subcellularLocation>
        <location evidence="4">Cytoplasm</location>
    </subcellularLocation>
</comment>
<dbReference type="SUPFAM" id="SSF52972">
    <property type="entry name" value="ITPase-like"/>
    <property type="match status" value="1"/>
</dbReference>
<gene>
    <name evidence="5" type="ORF">GCM10010831_12820</name>
</gene>
<sequence>MLQQKLSHLQIILASSSPRRKALLEELLLQFTTEVYPVDEAFPKQLQQEEITDFLVKLKADAFRKLSENEVIITGDTIVWNNKKALNKPANKDEAFNMLKSLSGKTHQVISSIGVTSSKKQIIKNDRVDVSFRELTSNEIEFYIEHFQPFDKAGAYGIQEWIGKIGITSIRGSFYTVMGLPVHLLYDALLAIAKK</sequence>
<dbReference type="InterPro" id="IPR003697">
    <property type="entry name" value="Maf-like"/>
</dbReference>
<feature type="active site" description="Proton acceptor" evidence="4">
    <location>
        <position position="76"/>
    </location>
</feature>
<keyword evidence="6" id="KW-1185">Reference proteome</keyword>
<feature type="site" description="Important for substrate specificity" evidence="4">
    <location>
        <position position="19"/>
    </location>
</feature>
<evidence type="ECO:0000256" key="2">
    <source>
        <dbReference type="ARBA" id="ARBA00022801"/>
    </source>
</evidence>
<reference evidence="5 6" key="1">
    <citation type="journal article" date="2014" name="Int. J. Syst. Evol. Microbiol.">
        <title>Complete genome sequence of Corynebacterium casei LMG S-19264T (=DSM 44701T), isolated from a smear-ripened cheese.</title>
        <authorList>
            <consortium name="US DOE Joint Genome Institute (JGI-PGF)"/>
            <person name="Walter F."/>
            <person name="Albersmeier A."/>
            <person name="Kalinowski J."/>
            <person name="Ruckert C."/>
        </authorList>
    </citation>
    <scope>NUCLEOTIDE SEQUENCE [LARGE SCALE GENOMIC DNA]</scope>
    <source>
        <strain evidence="5 6">CGMCC 1.12925</strain>
    </source>
</reference>